<dbReference type="InterPro" id="IPR001138">
    <property type="entry name" value="Zn2Cys6_DnaBD"/>
</dbReference>
<protein>
    <recommendedName>
        <fullName evidence="7">Xylanolytic transcriptional activator regulatory domain-containing protein</fullName>
    </recommendedName>
</protein>
<organism evidence="8 9">
    <name type="scientific">Cylindrodendrum hubeiense</name>
    <dbReference type="NCBI Taxonomy" id="595255"/>
    <lineage>
        <taxon>Eukaryota</taxon>
        <taxon>Fungi</taxon>
        <taxon>Dikarya</taxon>
        <taxon>Ascomycota</taxon>
        <taxon>Pezizomycotina</taxon>
        <taxon>Sordariomycetes</taxon>
        <taxon>Hypocreomycetidae</taxon>
        <taxon>Hypocreales</taxon>
        <taxon>Nectriaceae</taxon>
        <taxon>Cylindrodendrum</taxon>
    </lineage>
</organism>
<keyword evidence="4" id="KW-0804">Transcription</keyword>
<dbReference type="GO" id="GO:0005634">
    <property type="term" value="C:nucleus"/>
    <property type="evidence" value="ECO:0007669"/>
    <property type="project" value="UniProtKB-SubCell"/>
</dbReference>
<evidence type="ECO:0000313" key="8">
    <source>
        <dbReference type="EMBL" id="KAF7555262.1"/>
    </source>
</evidence>
<evidence type="ECO:0000256" key="2">
    <source>
        <dbReference type="ARBA" id="ARBA00022723"/>
    </source>
</evidence>
<evidence type="ECO:0000256" key="6">
    <source>
        <dbReference type="SAM" id="MobiDB-lite"/>
    </source>
</evidence>
<dbReference type="AlphaFoldDB" id="A0A9P5HEG5"/>
<feature type="region of interest" description="Disordered" evidence="6">
    <location>
        <begin position="675"/>
        <end position="699"/>
    </location>
</feature>
<comment type="subcellular location">
    <subcellularLocation>
        <location evidence="1">Nucleus</location>
    </subcellularLocation>
</comment>
<evidence type="ECO:0000313" key="9">
    <source>
        <dbReference type="Proteomes" id="UP000722485"/>
    </source>
</evidence>
<feature type="compositionally biased region" description="Polar residues" evidence="6">
    <location>
        <begin position="239"/>
        <end position="259"/>
    </location>
</feature>
<keyword evidence="5" id="KW-0539">Nucleus</keyword>
<feature type="region of interest" description="Disordered" evidence="6">
    <location>
        <begin position="336"/>
        <end position="381"/>
    </location>
</feature>
<gene>
    <name evidence="8" type="ORF">G7Z17_g2315</name>
</gene>
<evidence type="ECO:0000256" key="3">
    <source>
        <dbReference type="ARBA" id="ARBA00023015"/>
    </source>
</evidence>
<evidence type="ECO:0000256" key="1">
    <source>
        <dbReference type="ARBA" id="ARBA00004123"/>
    </source>
</evidence>
<feature type="region of interest" description="Disordered" evidence="6">
    <location>
        <begin position="239"/>
        <end position="266"/>
    </location>
</feature>
<dbReference type="InterPro" id="IPR050815">
    <property type="entry name" value="TF_fung"/>
</dbReference>
<dbReference type="GO" id="GO:0000981">
    <property type="term" value="F:DNA-binding transcription factor activity, RNA polymerase II-specific"/>
    <property type="evidence" value="ECO:0007669"/>
    <property type="project" value="InterPro"/>
</dbReference>
<dbReference type="PANTHER" id="PTHR47338:SF5">
    <property type="entry name" value="ZN(II)2CYS6 TRANSCRIPTION FACTOR (EUROFUNG)"/>
    <property type="match status" value="1"/>
</dbReference>
<dbReference type="GO" id="GO:0006351">
    <property type="term" value="P:DNA-templated transcription"/>
    <property type="evidence" value="ECO:0007669"/>
    <property type="project" value="InterPro"/>
</dbReference>
<reference evidence="8" key="1">
    <citation type="submission" date="2020-03" db="EMBL/GenBank/DDBJ databases">
        <title>Draft Genome Sequence of Cylindrodendrum hubeiense.</title>
        <authorList>
            <person name="Buettner E."/>
            <person name="Kellner H."/>
        </authorList>
    </citation>
    <scope>NUCLEOTIDE SEQUENCE</scope>
    <source>
        <strain evidence="8">IHI 201604</strain>
    </source>
</reference>
<dbReference type="EMBL" id="JAANBB010000022">
    <property type="protein sequence ID" value="KAF7555262.1"/>
    <property type="molecule type" value="Genomic_DNA"/>
</dbReference>
<comment type="caution">
    <text evidence="8">The sequence shown here is derived from an EMBL/GenBank/DDBJ whole genome shotgun (WGS) entry which is preliminary data.</text>
</comment>
<feature type="domain" description="Xylanolytic transcriptional activator regulatory" evidence="7">
    <location>
        <begin position="417"/>
        <end position="588"/>
    </location>
</feature>
<name>A0A9P5HEG5_9HYPO</name>
<feature type="compositionally biased region" description="Polar residues" evidence="6">
    <location>
        <begin position="684"/>
        <end position="693"/>
    </location>
</feature>
<keyword evidence="3" id="KW-0805">Transcription regulation</keyword>
<dbReference type="OrthoDB" id="2399539at2759"/>
<evidence type="ECO:0000256" key="5">
    <source>
        <dbReference type="ARBA" id="ARBA00023242"/>
    </source>
</evidence>
<keyword evidence="9" id="KW-1185">Reference proteome</keyword>
<dbReference type="Pfam" id="PF04082">
    <property type="entry name" value="Fungal_trans"/>
    <property type="match status" value="1"/>
</dbReference>
<dbReference type="GO" id="GO:0003677">
    <property type="term" value="F:DNA binding"/>
    <property type="evidence" value="ECO:0007669"/>
    <property type="project" value="InterPro"/>
</dbReference>
<dbReference type="GO" id="GO:0008270">
    <property type="term" value="F:zinc ion binding"/>
    <property type="evidence" value="ECO:0007669"/>
    <property type="project" value="InterPro"/>
</dbReference>
<keyword evidence="2" id="KW-0479">Metal-binding</keyword>
<proteinExistence type="predicted"/>
<feature type="compositionally biased region" description="Low complexity" evidence="6">
    <location>
        <begin position="359"/>
        <end position="380"/>
    </location>
</feature>
<evidence type="ECO:0000259" key="7">
    <source>
        <dbReference type="Pfam" id="PF04082"/>
    </source>
</evidence>
<dbReference type="Proteomes" id="UP000722485">
    <property type="component" value="Unassembled WGS sequence"/>
</dbReference>
<evidence type="ECO:0000256" key="4">
    <source>
        <dbReference type="ARBA" id="ARBA00023163"/>
    </source>
</evidence>
<dbReference type="CDD" id="cd12148">
    <property type="entry name" value="fungal_TF_MHR"/>
    <property type="match status" value="1"/>
</dbReference>
<dbReference type="InterPro" id="IPR007219">
    <property type="entry name" value="XnlR_reg_dom"/>
</dbReference>
<sequence>MGDPMGKSLDPTTYEARRLRMNRPPRFKWDPPLEGKLGLTYELWADIVTRYTSCSTTKEADKLVAISGLARQLSETLNDEYIAGLWRSNLVECLCWLVDDPKGSRRPDAYRAPSWSWASVEGSVRYWFLNGTHSQVGIPQVTVEEVSVTPAESGNSFEQIRSGFIKLRGDMVGPIEIKTSGDRACVIDSSEYKMGMISYIDVHPDVPGLSEPNLYFMPFQNCRKVAGVARQSITTSIRLIKPSTTSDDTNEPPTGSQGTPDLGLDASGLAGQAVAAKRRNPVACRRCRRLRSKCIHQSVDPPCDACRLAGPGAASECYFPRRGEKDLDRQFRRRRVLSSDAGRPGGNEHPGSPGSISITRGHPPTSPPSGSSTQRSSEGSSKVHRFFMPAPSFNPEQVLPPRDEVIEGCRIFVTSYFQLGFIPKAVFLEGLIRDPTSVSTFLLTCMLSISARFTPSLAQRYGSPRNATDYFLDLSRAMVPAEMYQPSLERIQAFFLLAICQWGNGDRDRSSMDMGVAVRMAALLKLHCEESYVLEENSPTEQVVRSESARRVFWMIQSQENLHSGYKTPAPFPLEDITTLLPCSEADFAFGVAPPERAALAGTPPGLANPQLVHSPNRCLFATLIQAHGLWGTVARRAGRTGYSVNNVPPWDKEKNMLSALTQGQVDHLSDMPPPIIGDGSDPSHPSHQSSEPTFAGPVPEGFWEKTANELFINVWKLYEQIDAFFTMRAPDEGFPQILVFCVYISGSLASYLLRYPALCPSLADKAKMMAQRSLEVLGELHAAWPTSSKWQKGLQQIATPLGNGCKEHSGI</sequence>
<dbReference type="CDD" id="cd00067">
    <property type="entry name" value="GAL4"/>
    <property type="match status" value="1"/>
</dbReference>
<accession>A0A9P5HEG5</accession>
<dbReference type="PANTHER" id="PTHR47338">
    <property type="entry name" value="ZN(II)2CYS6 TRANSCRIPTION FACTOR (EUROFUNG)-RELATED"/>
    <property type="match status" value="1"/>
</dbReference>